<organism evidence="2 3">
    <name type="scientific">Bdellovibrio bacteriovorus</name>
    <dbReference type="NCBI Taxonomy" id="959"/>
    <lineage>
        <taxon>Bacteria</taxon>
        <taxon>Pseudomonadati</taxon>
        <taxon>Bdellovibrionota</taxon>
        <taxon>Bdellovibrionia</taxon>
        <taxon>Bdellovibrionales</taxon>
        <taxon>Pseudobdellovibrionaceae</taxon>
        <taxon>Bdellovibrio</taxon>
    </lineage>
</organism>
<reference evidence="2 3" key="1">
    <citation type="submission" date="2016-03" db="EMBL/GenBank/DDBJ databases">
        <authorList>
            <person name="Ploux O."/>
        </authorList>
    </citation>
    <scope>NUCLEOTIDE SEQUENCE [LARGE SCALE GENOMIC DNA]</scope>
    <source>
        <strain evidence="2 3">BER2</strain>
    </source>
</reference>
<proteinExistence type="predicted"/>
<dbReference type="RefSeq" id="WP_063243364.1">
    <property type="nucleotide sequence ID" value="NZ_LUKF01000011.1"/>
</dbReference>
<gene>
    <name evidence="2" type="ORF">AZI85_17410</name>
</gene>
<name>A0A150WLX1_BDEBC</name>
<dbReference type="OrthoDB" id="7627797at2"/>
<dbReference type="AlphaFoldDB" id="A0A150WLX1"/>
<feature type="signal peptide" evidence="1">
    <location>
        <begin position="1"/>
        <end position="21"/>
    </location>
</feature>
<keyword evidence="1" id="KW-0732">Signal</keyword>
<evidence type="ECO:0000313" key="2">
    <source>
        <dbReference type="EMBL" id="KYG65493.1"/>
    </source>
</evidence>
<dbReference type="EMBL" id="LUKF01000011">
    <property type="protein sequence ID" value="KYG65493.1"/>
    <property type="molecule type" value="Genomic_DNA"/>
</dbReference>
<sequence>MSKMWIWLLGPLFLIATTAQAHPVSFAGAFSLMSYNKENENEMLLTYSMTSRLAAGLMYFKTEEAEYTVPRLNFLAKRWNNEDSQGNIYLSAGYGTDRSYDEVKGVTLVSADVDWEDRRYYTSFQYTKYFREDSDIQRTDFEQTKLRGGVAPYLAEFNELNTWLIVQFEKKNDSSIETTQFVRLFYRNILIEVGATIGGGGAFNFMSHF</sequence>
<evidence type="ECO:0008006" key="4">
    <source>
        <dbReference type="Google" id="ProtNLM"/>
    </source>
</evidence>
<accession>A0A150WLX1</accession>
<evidence type="ECO:0000256" key="1">
    <source>
        <dbReference type="SAM" id="SignalP"/>
    </source>
</evidence>
<protein>
    <recommendedName>
        <fullName evidence="4">DUF481 domain-containing protein</fullName>
    </recommendedName>
</protein>
<comment type="caution">
    <text evidence="2">The sequence shown here is derived from an EMBL/GenBank/DDBJ whole genome shotgun (WGS) entry which is preliminary data.</text>
</comment>
<evidence type="ECO:0000313" key="3">
    <source>
        <dbReference type="Proteomes" id="UP000075391"/>
    </source>
</evidence>
<feature type="chain" id="PRO_5007572891" description="DUF481 domain-containing protein" evidence="1">
    <location>
        <begin position="22"/>
        <end position="209"/>
    </location>
</feature>
<dbReference type="Proteomes" id="UP000075391">
    <property type="component" value="Unassembled WGS sequence"/>
</dbReference>